<dbReference type="HOGENOM" id="CLU_265962_0_0_1"/>
<dbReference type="EMBL" id="CP001160">
    <property type="protein sequence ID" value="ACI64410.1"/>
    <property type="molecule type" value="Genomic_DNA"/>
</dbReference>
<dbReference type="GO" id="GO:0016799">
    <property type="term" value="F:hydrolase activity, hydrolyzing N-glycosyl compounds"/>
    <property type="evidence" value="ECO:0007669"/>
    <property type="project" value="InterPro"/>
</dbReference>
<feature type="compositionally biased region" description="Low complexity" evidence="1">
    <location>
        <begin position="79"/>
        <end position="88"/>
    </location>
</feature>
<sequence length="1249" mass="138412">MGNSFLTTIGAALFAGISAYWIASRKQNDTTTKHEDQSYNSLLMKQLGEIAQRLSGLEKMESRRRVSKESDYKKSVAYAGKAAKGEGASTKRRSNTSSRRESVNTNRNIIPPRTIPEEDDDAYSGPLNPLLPKTIRTKESRNSKQLLPDPRENGRHQNSFDQYHSARRRRSSASSSTSSSCGSDNNINKERLHRNKQSKHHPVPVVLISDPGQDLDDEMMFIMARHLVSLDLISLQGVIANLSPSFARARLTRGTLDLLGLHRVPVGIGTDGGDLQGKHSSDQFESTASSYIVQEDGEAARGLESGHRLLQRLYEEAKDIEYVDVNDEKNDEEESEDDVLDRINNEVEVSQKKSEPPTTVMRGGLVLVITSSTKDAAIFIRDNPTLFVSKTREVVIMGGCKPVSSDANLAEAMAAKSVDSGVIEKGSANVWSQLAKIECQPDSAHNNTFDTNASNFFYSQCQKMNVTLTVVSRFAAYACKMPRSVYDDLALTGSSIGWRLRNSQRASIDQLWKRACSDDPAVRKGLPPRCNRKWFIDTFCGGDDDESRCCDDTAWDLVTGFMQYDTIALLAAIPGVRERYFDPFVLPPLEKQKSPCVSAKGGTPRVNSQFSIIEKDEAGSKDEDETIVAEKSTDRKSENWNDENRVDRRSFMARSSSDPGPLFIARAIARANEDNDKIEDAKKTLLAMEPPGASEPEAFGRGTRNLIGVCEKDHNLKDPMLLVELLKTGYRSGILCNHHTQPHIILHLQLRWDNLADTLLTCLMLRSMYDMRLASVLGVIVSINPSDVDREKQTTQASANGDATTNNGETLNSDNGTSPTTLDEFPSTLSGLAESIRDTLSLIGLSHVKFLIVAGADMNEHKQKSSDALLELYESAPPIGVTLVLTATFTSVWPFAEAHPDLFRNKTVRVVHTGGALVWPAKWGWAKRPISCANGEREASNSDLNMAELTEEKILVPDPAAQNHRLDLLSARGFYNTAQSLSVPLVILSRHVARECCIPREFFDVLGSHGGSVGQRIYQSERSSLLNLWKCSCAPLDSAERGNLPVRCDADWFADTFCAGKQASNEEEVWKSVEAVNLYSPIALLAALPGETLKNYFRTMPFTVRSATHHVVGLTEEVPPCNVKNPSELRSLVVQSLLSAALANESEFGKEPPPKIPIRMDHEHRRKYYNSRDSMLGLSVNSAISTESNAVDDDDMWTFSEGARRELFSRTSVRISKNLVMPKEKRRKFVSPNELRQSIGFIPPNEAKM</sequence>
<dbReference type="Proteomes" id="UP000001449">
    <property type="component" value="Chromosome 7"/>
</dbReference>
<dbReference type="OMA" id="MFIMARH"/>
<dbReference type="AlphaFoldDB" id="B5YP74"/>
<evidence type="ECO:0000313" key="3">
    <source>
        <dbReference type="Proteomes" id="UP000001449"/>
    </source>
</evidence>
<gene>
    <name evidence="2" type="ORF">THAPS_23346</name>
</gene>
<dbReference type="KEGG" id="tps:THAPS_23346"/>
<proteinExistence type="predicted"/>
<dbReference type="PaxDb" id="35128-Thaps23346"/>
<dbReference type="GeneID" id="7446612"/>
<reference evidence="2 3" key="2">
    <citation type="journal article" date="2008" name="Nature">
        <title>The Phaeodactylum genome reveals the evolutionary history of diatom genomes.</title>
        <authorList>
            <person name="Bowler C."/>
            <person name="Allen A.E."/>
            <person name="Badger J.H."/>
            <person name="Grimwood J."/>
            <person name="Jabbari K."/>
            <person name="Kuo A."/>
            <person name="Maheswari U."/>
            <person name="Martens C."/>
            <person name="Maumus F."/>
            <person name="Otillar R.P."/>
            <person name="Rayko E."/>
            <person name="Salamov A."/>
            <person name="Vandepoele K."/>
            <person name="Beszteri B."/>
            <person name="Gruber A."/>
            <person name="Heijde M."/>
            <person name="Katinka M."/>
            <person name="Mock T."/>
            <person name="Valentin K."/>
            <person name="Verret F."/>
            <person name="Berges J.A."/>
            <person name="Brownlee C."/>
            <person name="Cadoret J.P."/>
            <person name="Chiovitti A."/>
            <person name="Choi C.J."/>
            <person name="Coesel S."/>
            <person name="De Martino A."/>
            <person name="Detter J.C."/>
            <person name="Durkin C."/>
            <person name="Falciatore A."/>
            <person name="Fournet J."/>
            <person name="Haruta M."/>
            <person name="Huysman M.J."/>
            <person name="Jenkins B.D."/>
            <person name="Jiroutova K."/>
            <person name="Jorgensen R.E."/>
            <person name="Joubert Y."/>
            <person name="Kaplan A."/>
            <person name="Kroger N."/>
            <person name="Kroth P.G."/>
            <person name="La Roche J."/>
            <person name="Lindquist E."/>
            <person name="Lommer M."/>
            <person name="Martin-Jezequel V."/>
            <person name="Lopez P.J."/>
            <person name="Lucas S."/>
            <person name="Mangogna M."/>
            <person name="McGinnis K."/>
            <person name="Medlin L.K."/>
            <person name="Montsant A."/>
            <person name="Oudot-Le Secq M.P."/>
            <person name="Napoli C."/>
            <person name="Obornik M."/>
            <person name="Parker M.S."/>
            <person name="Petit J.L."/>
            <person name="Porcel B.M."/>
            <person name="Poulsen N."/>
            <person name="Robison M."/>
            <person name="Rychlewski L."/>
            <person name="Rynearson T.A."/>
            <person name="Schmutz J."/>
            <person name="Shapiro H."/>
            <person name="Siaut M."/>
            <person name="Stanley M."/>
            <person name="Sussman M.R."/>
            <person name="Taylor A.R."/>
            <person name="Vardi A."/>
            <person name="von Dassow P."/>
            <person name="Vyverman W."/>
            <person name="Willis A."/>
            <person name="Wyrwicz L.S."/>
            <person name="Rokhsar D.S."/>
            <person name="Weissenbach J."/>
            <person name="Armbrust E.V."/>
            <person name="Green B.R."/>
            <person name="Van de Peer Y."/>
            <person name="Grigoriev I.V."/>
        </authorList>
    </citation>
    <scope>NUCLEOTIDE SEQUENCE [LARGE SCALE GENOMIC DNA]</scope>
    <source>
        <strain evidence="2 3">CCMP1335</strain>
    </source>
</reference>
<dbReference type="RefSeq" id="XP_002295693.1">
    <property type="nucleotide sequence ID" value="XM_002295657.1"/>
</dbReference>
<reference evidence="2 3" key="1">
    <citation type="journal article" date="2004" name="Science">
        <title>The genome of the diatom Thalassiosira pseudonana: ecology, evolution, and metabolism.</title>
        <authorList>
            <person name="Armbrust E.V."/>
            <person name="Berges J.A."/>
            <person name="Bowler C."/>
            <person name="Green B.R."/>
            <person name="Martinez D."/>
            <person name="Putnam N.H."/>
            <person name="Zhou S."/>
            <person name="Allen A.E."/>
            <person name="Apt K.E."/>
            <person name="Bechner M."/>
            <person name="Brzezinski M.A."/>
            <person name="Chaal B.K."/>
            <person name="Chiovitti A."/>
            <person name="Davis A.K."/>
            <person name="Demarest M.S."/>
            <person name="Detter J.C."/>
            <person name="Glavina T."/>
            <person name="Goodstein D."/>
            <person name="Hadi M.Z."/>
            <person name="Hellsten U."/>
            <person name="Hildebrand M."/>
            <person name="Jenkins B.D."/>
            <person name="Jurka J."/>
            <person name="Kapitonov V.V."/>
            <person name="Kroger N."/>
            <person name="Lau W.W."/>
            <person name="Lane T.W."/>
            <person name="Larimer F.W."/>
            <person name="Lippmeier J.C."/>
            <person name="Lucas S."/>
            <person name="Medina M."/>
            <person name="Montsant A."/>
            <person name="Obornik M."/>
            <person name="Parker M.S."/>
            <person name="Palenik B."/>
            <person name="Pazour G.J."/>
            <person name="Richardson P.M."/>
            <person name="Rynearson T.A."/>
            <person name="Saito M.A."/>
            <person name="Schwartz D.C."/>
            <person name="Thamatrakoln K."/>
            <person name="Valentin K."/>
            <person name="Vardi A."/>
            <person name="Wilkerson F.P."/>
            <person name="Rokhsar D.S."/>
        </authorList>
    </citation>
    <scope>NUCLEOTIDE SEQUENCE [LARGE SCALE GENOMIC DNA]</scope>
    <source>
        <strain evidence="2 3">CCMP1335</strain>
    </source>
</reference>
<dbReference type="eggNOG" id="ENOG502QW6N">
    <property type="taxonomic scope" value="Eukaryota"/>
</dbReference>
<feature type="region of interest" description="Disordered" evidence="1">
    <location>
        <begin position="79"/>
        <end position="188"/>
    </location>
</feature>
<evidence type="ECO:0000256" key="1">
    <source>
        <dbReference type="SAM" id="MobiDB-lite"/>
    </source>
</evidence>
<feature type="region of interest" description="Disordered" evidence="1">
    <location>
        <begin position="789"/>
        <end position="824"/>
    </location>
</feature>
<evidence type="ECO:0008006" key="4">
    <source>
        <dbReference type="Google" id="ProtNLM"/>
    </source>
</evidence>
<evidence type="ECO:0000313" key="2">
    <source>
        <dbReference type="EMBL" id="ACI64410.1"/>
    </source>
</evidence>
<feature type="compositionally biased region" description="Basic and acidic residues" evidence="1">
    <location>
        <begin position="631"/>
        <end position="640"/>
    </location>
</feature>
<protein>
    <recommendedName>
        <fullName evidence="4">Inosine/uridine-preferring nucleoside hydrolase domain-containing protein</fullName>
    </recommendedName>
</protein>
<dbReference type="InParanoid" id="B5YP74"/>
<organism evidence="2 3">
    <name type="scientific">Thalassiosira pseudonana</name>
    <name type="common">Marine diatom</name>
    <name type="synonym">Cyclotella nana</name>
    <dbReference type="NCBI Taxonomy" id="35128"/>
    <lineage>
        <taxon>Eukaryota</taxon>
        <taxon>Sar</taxon>
        <taxon>Stramenopiles</taxon>
        <taxon>Ochrophyta</taxon>
        <taxon>Bacillariophyta</taxon>
        <taxon>Coscinodiscophyceae</taxon>
        <taxon>Thalassiosirophycidae</taxon>
        <taxon>Thalassiosirales</taxon>
        <taxon>Thalassiosiraceae</taxon>
        <taxon>Thalassiosira</taxon>
    </lineage>
</organism>
<name>B5YP74_THAPS</name>
<dbReference type="Gene3D" id="3.90.245.10">
    <property type="entry name" value="Ribonucleoside hydrolase-like"/>
    <property type="match status" value="2"/>
</dbReference>
<accession>B5YP74</accession>
<dbReference type="SUPFAM" id="SSF53590">
    <property type="entry name" value="Nucleoside hydrolase"/>
    <property type="match status" value="1"/>
</dbReference>
<keyword evidence="3" id="KW-1185">Reference proteome</keyword>
<feature type="compositionally biased region" description="Polar residues" evidence="1">
    <location>
        <begin position="794"/>
        <end position="821"/>
    </location>
</feature>
<dbReference type="InterPro" id="IPR036452">
    <property type="entry name" value="Ribo_hydro-like"/>
</dbReference>
<feature type="region of interest" description="Disordered" evidence="1">
    <location>
        <begin position="617"/>
        <end position="640"/>
    </location>
</feature>